<reference evidence="3" key="1">
    <citation type="submission" date="2012-12" db="EMBL/GenBank/DDBJ databases">
        <authorList>
            <person name="Hellsten U."/>
            <person name="Grimwood J."/>
            <person name="Chapman J.A."/>
            <person name="Shapiro H."/>
            <person name="Aerts A."/>
            <person name="Otillar R.P."/>
            <person name="Terry A.Y."/>
            <person name="Boore J.L."/>
            <person name="Simakov O."/>
            <person name="Marletaz F."/>
            <person name="Cho S.-J."/>
            <person name="Edsinger-Gonzales E."/>
            <person name="Havlak P."/>
            <person name="Kuo D.-H."/>
            <person name="Larsson T."/>
            <person name="Lv J."/>
            <person name="Arendt D."/>
            <person name="Savage R."/>
            <person name="Osoegawa K."/>
            <person name="de Jong P."/>
            <person name="Lindberg D.R."/>
            <person name="Seaver E.C."/>
            <person name="Weisblat D.A."/>
            <person name="Putnam N.H."/>
            <person name="Grigoriev I.V."/>
            <person name="Rokhsar D.S."/>
        </authorList>
    </citation>
    <scope>NUCLEOTIDE SEQUENCE</scope>
    <source>
        <strain evidence="3">I ESC-2004</strain>
    </source>
</reference>
<gene>
    <name evidence="1" type="ORF">CAPTEDRAFT_185085</name>
</gene>
<accession>R7TX97</accession>
<dbReference type="EnsemblMetazoa" id="CapteT185085">
    <property type="protein sequence ID" value="CapteP185085"/>
    <property type="gene ID" value="CapteG185085"/>
</dbReference>
<evidence type="ECO:0000313" key="1">
    <source>
        <dbReference type="EMBL" id="ELT98227.1"/>
    </source>
</evidence>
<dbReference type="AlphaFoldDB" id="R7TX97"/>
<protein>
    <submittedName>
        <fullName evidence="1 2">Uncharacterized protein</fullName>
    </submittedName>
</protein>
<dbReference type="Proteomes" id="UP000014760">
    <property type="component" value="Unassembled WGS sequence"/>
</dbReference>
<sequence length="164" mass="19031">MHFDDALHEVGDTGAYQVGVYFMIATMEFLAADAIQMNFMGYDMPHWCRVPRLDNFTYTQQKYIAIPDDEQCETFDLPWDSFTDDELLDWDRTNRTANVTDFVSCSNGWVYDQSEFVSTVNSEVVSKSKAVVLCCFEYCGELHYIQLKINQNARDNAKFTKYTP</sequence>
<proteinExistence type="predicted"/>
<keyword evidence="3" id="KW-1185">Reference proteome</keyword>
<dbReference type="OMA" id="KRYNISY"/>
<evidence type="ECO:0000313" key="2">
    <source>
        <dbReference type="EnsemblMetazoa" id="CapteP185085"/>
    </source>
</evidence>
<dbReference type="EMBL" id="AMQN01010561">
    <property type="status" value="NOT_ANNOTATED_CDS"/>
    <property type="molecule type" value="Genomic_DNA"/>
</dbReference>
<dbReference type="STRING" id="283909.R7TX97"/>
<dbReference type="OrthoDB" id="5141738at2759"/>
<evidence type="ECO:0000313" key="3">
    <source>
        <dbReference type="Proteomes" id="UP000014760"/>
    </source>
</evidence>
<organism evidence="1">
    <name type="scientific">Capitella teleta</name>
    <name type="common">Polychaete worm</name>
    <dbReference type="NCBI Taxonomy" id="283909"/>
    <lineage>
        <taxon>Eukaryota</taxon>
        <taxon>Metazoa</taxon>
        <taxon>Spiralia</taxon>
        <taxon>Lophotrochozoa</taxon>
        <taxon>Annelida</taxon>
        <taxon>Polychaeta</taxon>
        <taxon>Sedentaria</taxon>
        <taxon>Scolecida</taxon>
        <taxon>Capitellidae</taxon>
        <taxon>Capitella</taxon>
    </lineage>
</organism>
<reference evidence="2" key="3">
    <citation type="submission" date="2015-06" db="UniProtKB">
        <authorList>
            <consortium name="EnsemblMetazoa"/>
        </authorList>
    </citation>
    <scope>IDENTIFICATION</scope>
</reference>
<name>R7TX97_CAPTE</name>
<dbReference type="HOGENOM" id="CLU_1685970_0_0_1"/>
<reference evidence="1 3" key="2">
    <citation type="journal article" date="2013" name="Nature">
        <title>Insights into bilaterian evolution from three spiralian genomes.</title>
        <authorList>
            <person name="Simakov O."/>
            <person name="Marletaz F."/>
            <person name="Cho S.J."/>
            <person name="Edsinger-Gonzales E."/>
            <person name="Havlak P."/>
            <person name="Hellsten U."/>
            <person name="Kuo D.H."/>
            <person name="Larsson T."/>
            <person name="Lv J."/>
            <person name="Arendt D."/>
            <person name="Savage R."/>
            <person name="Osoegawa K."/>
            <person name="de Jong P."/>
            <person name="Grimwood J."/>
            <person name="Chapman J.A."/>
            <person name="Shapiro H."/>
            <person name="Aerts A."/>
            <person name="Otillar R.P."/>
            <person name="Terry A.Y."/>
            <person name="Boore J.L."/>
            <person name="Grigoriev I.V."/>
            <person name="Lindberg D.R."/>
            <person name="Seaver E.C."/>
            <person name="Weisblat D.A."/>
            <person name="Putnam N.H."/>
            <person name="Rokhsar D.S."/>
        </authorList>
    </citation>
    <scope>NUCLEOTIDE SEQUENCE</scope>
    <source>
        <strain evidence="1 3">I ESC-2004</strain>
    </source>
</reference>
<dbReference type="EMBL" id="KB308144">
    <property type="protein sequence ID" value="ELT98227.1"/>
    <property type="molecule type" value="Genomic_DNA"/>
</dbReference>